<gene>
    <name evidence="6" type="ORF">H5410_021132</name>
</gene>
<proteinExistence type="predicted"/>
<dbReference type="InterPro" id="IPR003441">
    <property type="entry name" value="NAC-dom"/>
</dbReference>
<reference evidence="6 7" key="1">
    <citation type="submission" date="2020-09" db="EMBL/GenBank/DDBJ databases">
        <title>De no assembly of potato wild relative species, Solanum commersonii.</title>
        <authorList>
            <person name="Cho K."/>
        </authorList>
    </citation>
    <scope>NUCLEOTIDE SEQUENCE [LARGE SCALE GENOMIC DNA]</scope>
    <source>
        <strain evidence="6">LZ3.2</strain>
        <tissue evidence="6">Leaf</tissue>
    </source>
</reference>
<protein>
    <recommendedName>
        <fullName evidence="5">NAC domain-containing protein</fullName>
    </recommendedName>
</protein>
<feature type="domain" description="NAC" evidence="5">
    <location>
        <begin position="1"/>
        <end position="92"/>
    </location>
</feature>
<keyword evidence="2" id="KW-0238">DNA-binding</keyword>
<keyword evidence="3" id="KW-0804">Transcription</keyword>
<dbReference type="Proteomes" id="UP000824120">
    <property type="component" value="Chromosome 4"/>
</dbReference>
<dbReference type="InterPro" id="IPR036093">
    <property type="entry name" value="NAC_dom_sf"/>
</dbReference>
<comment type="caution">
    <text evidence="6">The sequence shown here is derived from an EMBL/GenBank/DDBJ whole genome shotgun (WGS) entry which is preliminary data.</text>
</comment>
<dbReference type="GO" id="GO:0006355">
    <property type="term" value="P:regulation of DNA-templated transcription"/>
    <property type="evidence" value="ECO:0007669"/>
    <property type="project" value="InterPro"/>
</dbReference>
<evidence type="ECO:0000256" key="4">
    <source>
        <dbReference type="ARBA" id="ARBA00023242"/>
    </source>
</evidence>
<evidence type="ECO:0000256" key="2">
    <source>
        <dbReference type="ARBA" id="ARBA00023125"/>
    </source>
</evidence>
<keyword evidence="1" id="KW-0805">Transcription regulation</keyword>
<evidence type="ECO:0000313" key="6">
    <source>
        <dbReference type="EMBL" id="KAG5609851.1"/>
    </source>
</evidence>
<dbReference type="EMBL" id="JACXVP010000004">
    <property type="protein sequence ID" value="KAG5609851.1"/>
    <property type="molecule type" value="Genomic_DNA"/>
</dbReference>
<evidence type="ECO:0000259" key="5">
    <source>
        <dbReference type="PROSITE" id="PS51005"/>
    </source>
</evidence>
<dbReference type="OrthoDB" id="1283928at2759"/>
<accession>A0A9J5ZA40</accession>
<dbReference type="SUPFAM" id="SSF101941">
    <property type="entry name" value="NAC domain"/>
    <property type="match status" value="1"/>
</dbReference>
<evidence type="ECO:0000256" key="1">
    <source>
        <dbReference type="ARBA" id="ARBA00023015"/>
    </source>
</evidence>
<keyword evidence="7" id="KW-1185">Reference proteome</keyword>
<dbReference type="GO" id="GO:0003677">
    <property type="term" value="F:DNA binding"/>
    <property type="evidence" value="ECO:0007669"/>
    <property type="project" value="UniProtKB-KW"/>
</dbReference>
<dbReference type="Pfam" id="PF02365">
    <property type="entry name" value="NAM"/>
    <property type="match status" value="1"/>
</dbReference>
<keyword evidence="4" id="KW-0539">Nucleus</keyword>
<sequence length="92" mass="10764">MLDEIFPRPHVIKLKDVFGDLEPWQIIDEEKTCYFLTRLKKFSNSNKRFSRTVGNGTWSGQTSGIPIRDKSNRNIIIGYKRSFRIESGIEKD</sequence>
<evidence type="ECO:0000256" key="3">
    <source>
        <dbReference type="ARBA" id="ARBA00023163"/>
    </source>
</evidence>
<dbReference type="Gene3D" id="2.170.150.80">
    <property type="entry name" value="NAC domain"/>
    <property type="match status" value="1"/>
</dbReference>
<name>A0A9J5ZA40_SOLCO</name>
<dbReference type="PROSITE" id="PS51005">
    <property type="entry name" value="NAC"/>
    <property type="match status" value="1"/>
</dbReference>
<dbReference type="AlphaFoldDB" id="A0A9J5ZA40"/>
<organism evidence="6 7">
    <name type="scientific">Solanum commersonii</name>
    <name type="common">Commerson's wild potato</name>
    <name type="synonym">Commerson's nightshade</name>
    <dbReference type="NCBI Taxonomy" id="4109"/>
    <lineage>
        <taxon>Eukaryota</taxon>
        <taxon>Viridiplantae</taxon>
        <taxon>Streptophyta</taxon>
        <taxon>Embryophyta</taxon>
        <taxon>Tracheophyta</taxon>
        <taxon>Spermatophyta</taxon>
        <taxon>Magnoliopsida</taxon>
        <taxon>eudicotyledons</taxon>
        <taxon>Gunneridae</taxon>
        <taxon>Pentapetalae</taxon>
        <taxon>asterids</taxon>
        <taxon>lamiids</taxon>
        <taxon>Solanales</taxon>
        <taxon>Solanaceae</taxon>
        <taxon>Solanoideae</taxon>
        <taxon>Solaneae</taxon>
        <taxon>Solanum</taxon>
    </lineage>
</organism>
<evidence type="ECO:0000313" key="7">
    <source>
        <dbReference type="Proteomes" id="UP000824120"/>
    </source>
</evidence>